<reference evidence="4" key="1">
    <citation type="submission" date="2017-06" db="EMBL/GenBank/DDBJ databases">
        <title>Herbaspirillum phytohormonus sp. nov., isolated from the root nodule of Robinia pseudoacacia in lead-zinc mine.</title>
        <authorList>
            <person name="Fan M."/>
            <person name="Lin Y."/>
        </authorList>
    </citation>
    <scope>NUCLEOTIDE SEQUENCE [LARGE SCALE GENOMIC DNA]</scope>
    <source>
        <strain evidence="4">SC-089</strain>
    </source>
</reference>
<name>A0A225MFF0_9BURK</name>
<protein>
    <submittedName>
        <fullName evidence="3">DUF1445 domain-containing protein</fullName>
    </submittedName>
</protein>
<dbReference type="Gene3D" id="3.40.1640.10">
    <property type="entry name" value="PSTPO5379-like"/>
    <property type="match status" value="1"/>
</dbReference>
<evidence type="ECO:0000313" key="4">
    <source>
        <dbReference type="Proteomes" id="UP000214603"/>
    </source>
</evidence>
<comment type="similarity">
    <text evidence="1">Belongs to the D-glutamate cyclase family.</text>
</comment>
<gene>
    <name evidence="3" type="ORF">CEY11_10280</name>
</gene>
<dbReference type="SUPFAM" id="SSF160920">
    <property type="entry name" value="PSTPO5379-like"/>
    <property type="match status" value="1"/>
</dbReference>
<organism evidence="3 4">
    <name type="scientific">Candidimonas nitroreducens</name>
    <dbReference type="NCBI Taxonomy" id="683354"/>
    <lineage>
        <taxon>Bacteria</taxon>
        <taxon>Pseudomonadati</taxon>
        <taxon>Pseudomonadota</taxon>
        <taxon>Betaproteobacteria</taxon>
        <taxon>Burkholderiales</taxon>
        <taxon>Alcaligenaceae</taxon>
        <taxon>Candidimonas</taxon>
    </lineage>
</organism>
<dbReference type="GO" id="GO:0016829">
    <property type="term" value="F:lyase activity"/>
    <property type="evidence" value="ECO:0007669"/>
    <property type="project" value="UniProtKB-KW"/>
</dbReference>
<dbReference type="PANTHER" id="PTHR32022">
    <property type="entry name" value="D-GLUTAMATE CYCLASE, MITOCHONDRIAL"/>
    <property type="match status" value="1"/>
</dbReference>
<dbReference type="Pfam" id="PF07286">
    <property type="entry name" value="D-Glu_cyclase"/>
    <property type="match status" value="1"/>
</dbReference>
<evidence type="ECO:0000256" key="1">
    <source>
        <dbReference type="ARBA" id="ARBA00007896"/>
    </source>
</evidence>
<dbReference type="Gene3D" id="3.30.2040.10">
    <property type="entry name" value="PSTPO5379-like domain"/>
    <property type="match status" value="1"/>
</dbReference>
<evidence type="ECO:0000313" key="3">
    <source>
        <dbReference type="EMBL" id="OWT60056.1"/>
    </source>
</evidence>
<dbReference type="AlphaFoldDB" id="A0A225MFF0"/>
<proteinExistence type="inferred from homology"/>
<comment type="caution">
    <text evidence="3">The sequence shown here is derived from an EMBL/GenBank/DDBJ whole genome shotgun (WGS) entry which is preliminary data.</text>
</comment>
<dbReference type="EMBL" id="NJIH01000006">
    <property type="protein sequence ID" value="OWT60056.1"/>
    <property type="molecule type" value="Genomic_DNA"/>
</dbReference>
<accession>A0A225MFF0</accession>
<dbReference type="Proteomes" id="UP000214603">
    <property type="component" value="Unassembled WGS sequence"/>
</dbReference>
<dbReference type="PANTHER" id="PTHR32022:SF10">
    <property type="entry name" value="D-GLUTAMATE CYCLASE, MITOCHONDRIAL"/>
    <property type="match status" value="1"/>
</dbReference>
<keyword evidence="4" id="KW-1185">Reference proteome</keyword>
<dbReference type="InterPro" id="IPR009906">
    <property type="entry name" value="D-Glu_cyclase"/>
</dbReference>
<dbReference type="OrthoDB" id="149585at2"/>
<keyword evidence="2" id="KW-0456">Lyase</keyword>
<sequence>MERSELEFATSEAVRLAIREKRWRGVTKRLALGYHQANVTIVPKDLAFDFMRFCFNNPKPLPLLDICEPGNPSPPRAAPNADLRTDVGGYVILRNGEVVETVSSLENHWRDDHVAFLTGCNLSLDRIMLESRIPLPHLISDKAFPAQFRSSISCVPAGPFHGPLVVSLRPVAEELVVPLVELTSRFPLSHGGPVHIGDPRKIGVDDLQQVHWGRPNEILPGQIPMFWACGITVQAVALAAKIPEIIVHAPGNMFVTDLLVRELSTAPAV</sequence>
<dbReference type="InterPro" id="IPR038021">
    <property type="entry name" value="Putative_hydro-lyase"/>
</dbReference>
<evidence type="ECO:0000256" key="2">
    <source>
        <dbReference type="ARBA" id="ARBA00023239"/>
    </source>
</evidence>